<evidence type="ECO:0000256" key="5">
    <source>
        <dbReference type="ARBA" id="ARBA00023136"/>
    </source>
</evidence>
<dbReference type="EMBL" id="BAAADM010000028">
    <property type="protein sequence ID" value="GAA0435619.1"/>
    <property type="molecule type" value="Genomic_DNA"/>
</dbReference>
<keyword evidence="3 6" id="KW-0812">Transmembrane</keyword>
<dbReference type="Pfam" id="PF00528">
    <property type="entry name" value="BPD_transp_1"/>
    <property type="match status" value="1"/>
</dbReference>
<keyword evidence="2 6" id="KW-0813">Transport</keyword>
<feature type="transmembrane region" description="Helical" evidence="6">
    <location>
        <begin position="15"/>
        <end position="41"/>
    </location>
</feature>
<feature type="transmembrane region" description="Helical" evidence="6">
    <location>
        <begin position="183"/>
        <end position="201"/>
    </location>
</feature>
<organism evidence="8 9">
    <name type="scientific">Lentibacillus halophilus</name>
    <dbReference type="NCBI Taxonomy" id="295065"/>
    <lineage>
        <taxon>Bacteria</taxon>
        <taxon>Bacillati</taxon>
        <taxon>Bacillota</taxon>
        <taxon>Bacilli</taxon>
        <taxon>Bacillales</taxon>
        <taxon>Bacillaceae</taxon>
        <taxon>Lentibacillus</taxon>
    </lineage>
</organism>
<dbReference type="PANTHER" id="PTHR30177:SF4">
    <property type="entry name" value="OSMOPROTECTANT IMPORT PERMEASE PROTEIN OSMW"/>
    <property type="match status" value="1"/>
</dbReference>
<feature type="transmembrane region" description="Helical" evidence="6">
    <location>
        <begin position="82"/>
        <end position="100"/>
    </location>
</feature>
<comment type="subcellular location">
    <subcellularLocation>
        <location evidence="6">Cell membrane</location>
        <topology evidence="6">Multi-pass membrane protein</topology>
    </subcellularLocation>
    <subcellularLocation>
        <location evidence="1">Membrane</location>
        <topology evidence="1">Multi-pass membrane protein</topology>
    </subcellularLocation>
</comment>
<feature type="domain" description="ABC transmembrane type-1" evidence="7">
    <location>
        <begin position="22"/>
        <end position="201"/>
    </location>
</feature>
<evidence type="ECO:0000256" key="1">
    <source>
        <dbReference type="ARBA" id="ARBA00004141"/>
    </source>
</evidence>
<proteinExistence type="inferred from homology"/>
<comment type="caution">
    <text evidence="8">The sequence shown here is derived from an EMBL/GenBank/DDBJ whole genome shotgun (WGS) entry which is preliminary data.</text>
</comment>
<dbReference type="RefSeq" id="WP_343751600.1">
    <property type="nucleotide sequence ID" value="NZ_BAAADM010000028.1"/>
</dbReference>
<dbReference type="InterPro" id="IPR051204">
    <property type="entry name" value="ABC_transp_perm/SBD"/>
</dbReference>
<evidence type="ECO:0000256" key="4">
    <source>
        <dbReference type="ARBA" id="ARBA00022989"/>
    </source>
</evidence>
<dbReference type="Gene3D" id="1.10.3720.10">
    <property type="entry name" value="MetI-like"/>
    <property type="match status" value="1"/>
</dbReference>
<dbReference type="InterPro" id="IPR000515">
    <property type="entry name" value="MetI-like"/>
</dbReference>
<dbReference type="CDD" id="cd06261">
    <property type="entry name" value="TM_PBP2"/>
    <property type="match status" value="1"/>
</dbReference>
<gene>
    <name evidence="8" type="ORF">GCM10008983_10290</name>
</gene>
<feature type="transmembrane region" description="Helical" evidence="6">
    <location>
        <begin position="140"/>
        <end position="163"/>
    </location>
</feature>
<evidence type="ECO:0000259" key="7">
    <source>
        <dbReference type="PROSITE" id="PS50928"/>
    </source>
</evidence>
<evidence type="ECO:0000313" key="9">
    <source>
        <dbReference type="Proteomes" id="UP001501459"/>
    </source>
</evidence>
<protein>
    <submittedName>
        <fullName evidence="8">ABC transporter permease</fullName>
    </submittedName>
</protein>
<reference evidence="9" key="1">
    <citation type="journal article" date="2019" name="Int. J. Syst. Evol. Microbiol.">
        <title>The Global Catalogue of Microorganisms (GCM) 10K type strain sequencing project: providing services to taxonomists for standard genome sequencing and annotation.</title>
        <authorList>
            <consortium name="The Broad Institute Genomics Platform"/>
            <consortium name="The Broad Institute Genome Sequencing Center for Infectious Disease"/>
            <person name="Wu L."/>
            <person name="Ma J."/>
        </authorList>
    </citation>
    <scope>NUCLEOTIDE SEQUENCE [LARGE SCALE GENOMIC DNA]</scope>
    <source>
        <strain evidence="9">JCM 12149</strain>
    </source>
</reference>
<evidence type="ECO:0000256" key="3">
    <source>
        <dbReference type="ARBA" id="ARBA00022692"/>
    </source>
</evidence>
<accession>A0ABP3J2Y6</accession>
<feature type="transmembrane region" description="Helical" evidence="6">
    <location>
        <begin position="53"/>
        <end position="76"/>
    </location>
</feature>
<dbReference type="InterPro" id="IPR035906">
    <property type="entry name" value="MetI-like_sf"/>
</dbReference>
<dbReference type="Proteomes" id="UP001501459">
    <property type="component" value="Unassembled WGS sequence"/>
</dbReference>
<evidence type="ECO:0000313" key="8">
    <source>
        <dbReference type="EMBL" id="GAA0435619.1"/>
    </source>
</evidence>
<dbReference type="PANTHER" id="PTHR30177">
    <property type="entry name" value="GLYCINE BETAINE/L-PROLINE TRANSPORT SYSTEM PERMEASE PROTEIN PROW"/>
    <property type="match status" value="1"/>
</dbReference>
<keyword evidence="9" id="KW-1185">Reference proteome</keyword>
<evidence type="ECO:0000256" key="6">
    <source>
        <dbReference type="RuleBase" id="RU363032"/>
    </source>
</evidence>
<comment type="similarity">
    <text evidence="6">Belongs to the binding-protein-dependent transport system permease family.</text>
</comment>
<dbReference type="SUPFAM" id="SSF161098">
    <property type="entry name" value="MetI-like"/>
    <property type="match status" value="1"/>
</dbReference>
<keyword evidence="5 6" id="KW-0472">Membrane</keyword>
<keyword evidence="4 6" id="KW-1133">Transmembrane helix</keyword>
<dbReference type="PROSITE" id="PS50928">
    <property type="entry name" value="ABC_TM1"/>
    <property type="match status" value="1"/>
</dbReference>
<sequence length="211" mass="22604">MDIILQFFGYISENWFHLITLTFVHILMVIIGLGLSLLIGVPLGILSAKNEKFAAPILALANIIQVFPALALLAILMVFLGLGFKTVIVALLLYSLLPIIRNTYIGLKEVDETISQAGIGVGMTPFQLLLKVQLPLSVPFLLAGVRVATIVAISLATIAPFIGGGGLGEDILSGINTHQPVKMYSGGILAALLAIFIDLILGKVQERVEYK</sequence>
<name>A0ABP3J2Y6_9BACI</name>
<evidence type="ECO:0000256" key="2">
    <source>
        <dbReference type="ARBA" id="ARBA00022448"/>
    </source>
</evidence>